<dbReference type="PANTHER" id="PTHR47595:SF1">
    <property type="entry name" value="MYB_SANT-LIKE DNA-BINDING DOMAIN-CONTAINING PROTEIN"/>
    <property type="match status" value="1"/>
</dbReference>
<protein>
    <recommendedName>
        <fullName evidence="1">Myb/SANT-like DNA-binding domain-containing protein</fullName>
    </recommendedName>
</protein>
<sequence length="117" mass="14149">MNLAKKKLYLYNIFIYDTGFRWSHEAVLLLIEEYRQREQDMYSGRISQKKAWDQIAQVMNSKNYMVTGRQCTTRVNTMKRTYKAVKDHNGKSGNNKRSWKYFDVRIYTGCLRKNETW</sequence>
<feature type="domain" description="Myb/SANT-like DNA-binding" evidence="1">
    <location>
        <begin position="21"/>
        <end position="103"/>
    </location>
</feature>
<gene>
    <name evidence="2" type="ORF">ALC62_02271</name>
</gene>
<dbReference type="AlphaFoldDB" id="A0A151IN51"/>
<dbReference type="PANTHER" id="PTHR47595">
    <property type="entry name" value="HEAT SHOCK 70 KDA PROTEIN 14"/>
    <property type="match status" value="1"/>
</dbReference>
<keyword evidence="3" id="KW-1185">Reference proteome</keyword>
<dbReference type="EMBL" id="KQ976964">
    <property type="protein sequence ID" value="KYN06771.1"/>
    <property type="molecule type" value="Genomic_DNA"/>
</dbReference>
<dbReference type="InterPro" id="IPR044822">
    <property type="entry name" value="Myb_DNA-bind_4"/>
</dbReference>
<name>A0A151IN51_9HYME</name>
<evidence type="ECO:0000313" key="3">
    <source>
        <dbReference type="Proteomes" id="UP000078542"/>
    </source>
</evidence>
<organism evidence="2 3">
    <name type="scientific">Cyphomyrmex costatus</name>
    <dbReference type="NCBI Taxonomy" id="456900"/>
    <lineage>
        <taxon>Eukaryota</taxon>
        <taxon>Metazoa</taxon>
        <taxon>Ecdysozoa</taxon>
        <taxon>Arthropoda</taxon>
        <taxon>Hexapoda</taxon>
        <taxon>Insecta</taxon>
        <taxon>Pterygota</taxon>
        <taxon>Neoptera</taxon>
        <taxon>Endopterygota</taxon>
        <taxon>Hymenoptera</taxon>
        <taxon>Apocrita</taxon>
        <taxon>Aculeata</taxon>
        <taxon>Formicoidea</taxon>
        <taxon>Formicidae</taxon>
        <taxon>Myrmicinae</taxon>
        <taxon>Cyphomyrmex</taxon>
    </lineage>
</organism>
<accession>A0A151IN51</accession>
<dbReference type="Proteomes" id="UP000078542">
    <property type="component" value="Unassembled WGS sequence"/>
</dbReference>
<reference evidence="2 3" key="1">
    <citation type="submission" date="2016-03" db="EMBL/GenBank/DDBJ databases">
        <title>Cyphomyrmex costatus WGS genome.</title>
        <authorList>
            <person name="Nygaard S."/>
            <person name="Hu H."/>
            <person name="Boomsma J."/>
            <person name="Zhang G."/>
        </authorList>
    </citation>
    <scope>NUCLEOTIDE SEQUENCE [LARGE SCALE GENOMIC DNA]</scope>
    <source>
        <strain evidence="2">MS0001</strain>
        <tissue evidence="2">Whole body</tissue>
    </source>
</reference>
<dbReference type="Pfam" id="PF13837">
    <property type="entry name" value="Myb_DNA-bind_4"/>
    <property type="match status" value="1"/>
</dbReference>
<evidence type="ECO:0000313" key="2">
    <source>
        <dbReference type="EMBL" id="KYN06771.1"/>
    </source>
</evidence>
<dbReference type="Gene3D" id="1.10.10.60">
    <property type="entry name" value="Homeodomain-like"/>
    <property type="match status" value="1"/>
</dbReference>
<evidence type="ECO:0000259" key="1">
    <source>
        <dbReference type="Pfam" id="PF13837"/>
    </source>
</evidence>
<proteinExistence type="predicted"/>